<name>A0ABQ9FCJ8_TEGGR</name>
<keyword evidence="7" id="KW-0732">Signal</keyword>
<protein>
    <submittedName>
        <fullName evidence="8">Uncharacterized protein</fullName>
    </submittedName>
</protein>
<dbReference type="Proteomes" id="UP001217089">
    <property type="component" value="Unassembled WGS sequence"/>
</dbReference>
<evidence type="ECO:0000313" key="9">
    <source>
        <dbReference type="Proteomes" id="UP001217089"/>
    </source>
</evidence>
<feature type="signal peptide" evidence="7">
    <location>
        <begin position="1"/>
        <end position="20"/>
    </location>
</feature>
<evidence type="ECO:0000256" key="7">
    <source>
        <dbReference type="SAM" id="SignalP"/>
    </source>
</evidence>
<proteinExistence type="inferred from homology"/>
<reference evidence="8 9" key="1">
    <citation type="submission" date="2022-12" db="EMBL/GenBank/DDBJ databases">
        <title>Chromosome-level genome of Tegillarca granosa.</title>
        <authorList>
            <person name="Kim J."/>
        </authorList>
    </citation>
    <scope>NUCLEOTIDE SEQUENCE [LARGE SCALE GENOMIC DNA]</scope>
    <source>
        <strain evidence="8">Teg-2019</strain>
        <tissue evidence="8">Adductor muscle</tissue>
    </source>
</reference>
<evidence type="ECO:0000256" key="2">
    <source>
        <dbReference type="ARBA" id="ARBA00007363"/>
    </source>
</evidence>
<evidence type="ECO:0000256" key="3">
    <source>
        <dbReference type="ARBA" id="ARBA00022692"/>
    </source>
</evidence>
<sequence>MFLLLFSLVDDFLMVGEITAPEVTQKTTAYDKWAVSWVMKKEFPTRAHVPDVISAKVYQKARTILRIRINILLMVFLALLLFTAVRKFRYDRDQQIEMNLQELDRKRRINKEKSIELNEVNTEAVVVKSS</sequence>
<accession>A0ABQ9FCJ8</accession>
<organism evidence="8 9">
    <name type="scientific">Tegillarca granosa</name>
    <name type="common">Malaysian cockle</name>
    <name type="synonym">Anadara granosa</name>
    <dbReference type="NCBI Taxonomy" id="220873"/>
    <lineage>
        <taxon>Eukaryota</taxon>
        <taxon>Metazoa</taxon>
        <taxon>Spiralia</taxon>
        <taxon>Lophotrochozoa</taxon>
        <taxon>Mollusca</taxon>
        <taxon>Bivalvia</taxon>
        <taxon>Autobranchia</taxon>
        <taxon>Pteriomorphia</taxon>
        <taxon>Arcoida</taxon>
        <taxon>Arcoidea</taxon>
        <taxon>Arcidae</taxon>
        <taxon>Tegillarca</taxon>
    </lineage>
</organism>
<keyword evidence="9" id="KW-1185">Reference proteome</keyword>
<feature type="transmembrane region" description="Helical" evidence="6">
    <location>
        <begin position="67"/>
        <end position="85"/>
    </location>
</feature>
<comment type="subcellular location">
    <subcellularLocation>
        <location evidence="1">Membrane</location>
        <topology evidence="1">Single-pass membrane protein</topology>
    </subcellularLocation>
</comment>
<evidence type="ECO:0000256" key="1">
    <source>
        <dbReference type="ARBA" id="ARBA00004167"/>
    </source>
</evidence>
<keyword evidence="3 6" id="KW-0812">Transmembrane</keyword>
<keyword evidence="5 6" id="KW-0472">Membrane</keyword>
<keyword evidence="4 6" id="KW-1133">Transmembrane helix</keyword>
<dbReference type="InterPro" id="IPR009432">
    <property type="entry name" value="DUF1075"/>
</dbReference>
<comment type="similarity">
    <text evidence="2">Belongs to the UPF0389 family.</text>
</comment>
<evidence type="ECO:0000256" key="6">
    <source>
        <dbReference type="SAM" id="Phobius"/>
    </source>
</evidence>
<evidence type="ECO:0000256" key="4">
    <source>
        <dbReference type="ARBA" id="ARBA00022989"/>
    </source>
</evidence>
<feature type="chain" id="PRO_5045907405" evidence="7">
    <location>
        <begin position="21"/>
        <end position="130"/>
    </location>
</feature>
<gene>
    <name evidence="8" type="ORF">KUTeg_007203</name>
</gene>
<comment type="caution">
    <text evidence="8">The sequence shown here is derived from an EMBL/GenBank/DDBJ whole genome shotgun (WGS) entry which is preliminary data.</text>
</comment>
<dbReference type="Pfam" id="PF06388">
    <property type="entry name" value="DUF1075"/>
    <property type="match status" value="1"/>
</dbReference>
<evidence type="ECO:0000313" key="8">
    <source>
        <dbReference type="EMBL" id="KAJ8315053.1"/>
    </source>
</evidence>
<dbReference type="EMBL" id="JARBDR010000337">
    <property type="protein sequence ID" value="KAJ8315053.1"/>
    <property type="molecule type" value="Genomic_DNA"/>
</dbReference>
<evidence type="ECO:0000256" key="5">
    <source>
        <dbReference type="ARBA" id="ARBA00023136"/>
    </source>
</evidence>